<proteinExistence type="inferred from homology"/>
<dbReference type="NCBIfam" id="NF009007">
    <property type="entry name" value="PRK12352.1"/>
    <property type="match status" value="1"/>
</dbReference>
<accession>A0A366SJV2</accession>
<evidence type="ECO:0000313" key="12">
    <source>
        <dbReference type="Proteomes" id="UP000252800"/>
    </source>
</evidence>
<comment type="caution">
    <text evidence="11">The sequence shown here is derived from an EMBL/GenBank/DDBJ whole genome shotgun (WGS) entry which is preliminary data.</text>
</comment>
<evidence type="ECO:0000256" key="2">
    <source>
        <dbReference type="ARBA" id="ARBA00011066"/>
    </source>
</evidence>
<dbReference type="PRINTS" id="PR01469">
    <property type="entry name" value="CARBMTKINASE"/>
</dbReference>
<dbReference type="GO" id="GO:0005829">
    <property type="term" value="C:cytosol"/>
    <property type="evidence" value="ECO:0007669"/>
    <property type="project" value="TreeGrafter"/>
</dbReference>
<dbReference type="GO" id="GO:0019546">
    <property type="term" value="P:L-arginine deiminase pathway"/>
    <property type="evidence" value="ECO:0007669"/>
    <property type="project" value="TreeGrafter"/>
</dbReference>
<gene>
    <name evidence="11" type="ORF">EB18_00037</name>
</gene>
<comment type="catalytic activity">
    <reaction evidence="7">
        <text>hydrogencarbonate + NH4(+) + ATP = carbamoyl phosphate + ADP + H2O + H(+)</text>
        <dbReference type="Rhea" id="RHEA:10152"/>
        <dbReference type="ChEBI" id="CHEBI:15377"/>
        <dbReference type="ChEBI" id="CHEBI:15378"/>
        <dbReference type="ChEBI" id="CHEBI:17544"/>
        <dbReference type="ChEBI" id="CHEBI:28938"/>
        <dbReference type="ChEBI" id="CHEBI:30616"/>
        <dbReference type="ChEBI" id="CHEBI:58228"/>
        <dbReference type="ChEBI" id="CHEBI:456216"/>
        <dbReference type="EC" id="2.7.2.2"/>
    </reaction>
</comment>
<organism evidence="11 12">
    <name type="scientific">Enterococcus cecorum</name>
    <dbReference type="NCBI Taxonomy" id="44008"/>
    <lineage>
        <taxon>Bacteria</taxon>
        <taxon>Bacillati</taxon>
        <taxon>Bacillota</taxon>
        <taxon>Bacilli</taxon>
        <taxon>Lactobacillales</taxon>
        <taxon>Enterococcaceae</taxon>
        <taxon>Enterococcus</taxon>
    </lineage>
</organism>
<dbReference type="InterPro" id="IPR036393">
    <property type="entry name" value="AceGlu_kinase-like_sf"/>
</dbReference>
<evidence type="ECO:0000256" key="4">
    <source>
        <dbReference type="ARBA" id="ARBA00022503"/>
    </source>
</evidence>
<comment type="pathway">
    <text evidence="1">Metabolic intermediate metabolism; carbamoyl phosphate degradation; CO(2) and NH(3) from carbamoyl phosphate: step 1/1.</text>
</comment>
<dbReference type="Gene3D" id="3.40.1160.10">
    <property type="entry name" value="Acetylglutamate kinase-like"/>
    <property type="match status" value="1"/>
</dbReference>
<evidence type="ECO:0000256" key="3">
    <source>
        <dbReference type="ARBA" id="ARBA00013070"/>
    </source>
</evidence>
<evidence type="ECO:0000256" key="7">
    <source>
        <dbReference type="ARBA" id="ARBA00048467"/>
    </source>
</evidence>
<dbReference type="AlphaFoldDB" id="A0A366SJV2"/>
<keyword evidence="4" id="KW-0056">Arginine metabolism</keyword>
<feature type="domain" description="Aspartate/glutamate/uridylate kinase" evidence="10">
    <location>
        <begin position="3"/>
        <end position="289"/>
    </location>
</feature>
<keyword evidence="6 9" id="KW-0418">Kinase</keyword>
<comment type="similarity">
    <text evidence="2 9">Belongs to the carbamate kinase family.</text>
</comment>
<dbReference type="Proteomes" id="UP000252800">
    <property type="component" value="Unassembled WGS sequence"/>
</dbReference>
<dbReference type="CDD" id="cd04235">
    <property type="entry name" value="AAK_CK"/>
    <property type="match status" value="1"/>
</dbReference>
<evidence type="ECO:0000313" key="11">
    <source>
        <dbReference type="EMBL" id="RBR31615.1"/>
    </source>
</evidence>
<evidence type="ECO:0000256" key="9">
    <source>
        <dbReference type="PIRNR" id="PIRNR000723"/>
    </source>
</evidence>
<dbReference type="Pfam" id="PF00696">
    <property type="entry name" value="AA_kinase"/>
    <property type="match status" value="1"/>
</dbReference>
<evidence type="ECO:0000256" key="1">
    <source>
        <dbReference type="ARBA" id="ARBA00005118"/>
    </source>
</evidence>
<dbReference type="EMBL" id="LEOY01000002">
    <property type="protein sequence ID" value="RBR31615.1"/>
    <property type="molecule type" value="Genomic_DNA"/>
</dbReference>
<dbReference type="NCBIfam" id="TIGR00746">
    <property type="entry name" value="arcC"/>
    <property type="match status" value="1"/>
</dbReference>
<dbReference type="InterPro" id="IPR001048">
    <property type="entry name" value="Asp/Glu/Uridylate_kinase"/>
</dbReference>
<sequence length="311" mass="33837">MAKIVVALGGNALGNSAKEQKEAIQKVVPGLVDLVEKGHQLIVSHGNGPQVGMINLAFTEYYENMDSSDELPFPECNAMSEGYIGYHLQNEITNECNKRKLSTKAQSIITQVEVSPDDPAFINPTKPIGKFYSKEEGELISQKYGYVVKEDAGRGYRRMVPSPKPLDIVEKEIINSLFNEGKIVIACGGGGIPVIQHDGAYEGIAAVIDKDFASAKLAELLDADYLIILTAVSNVYVNYGKETQKALKNVTVDELSEYIDQDQFSKGSMLPKVEAVINFVGSSKQRIGIITSINYLNEALHGQEGTMVVGS</sequence>
<name>A0A366SJV2_9ENTE</name>
<evidence type="ECO:0000256" key="5">
    <source>
        <dbReference type="ARBA" id="ARBA00022679"/>
    </source>
</evidence>
<dbReference type="UniPathway" id="UPA00996">
    <property type="reaction ID" value="UER00366"/>
</dbReference>
<dbReference type="PIRSF" id="PIRSF000723">
    <property type="entry name" value="Carbamate_kin"/>
    <property type="match status" value="1"/>
</dbReference>
<reference evidence="11 12" key="1">
    <citation type="submission" date="2015-06" db="EMBL/GenBank/DDBJ databases">
        <title>The Genome Sequence of Enterococcus cecorum 170AEA1.</title>
        <authorList>
            <consortium name="The Broad Institute Genomics Platform"/>
            <consortium name="The Broad Institute Genome Sequencing Center for Infectious Disease"/>
            <person name="Earl A.M."/>
            <person name="Van Tyne D."/>
            <person name="Lebreton F."/>
            <person name="Saavedra J.T."/>
            <person name="Gilmore M.S."/>
            <person name="Manson McGuire A."/>
            <person name="Clock S."/>
            <person name="Crupain M."/>
            <person name="Rangan U."/>
            <person name="Young S."/>
            <person name="Abouelleil A."/>
            <person name="Cao P."/>
            <person name="Chapman S.B."/>
            <person name="Griggs A."/>
            <person name="Priest M."/>
            <person name="Shea T."/>
            <person name="Wortman J."/>
            <person name="Nusbaum C."/>
            <person name="Birren B."/>
        </authorList>
    </citation>
    <scope>NUCLEOTIDE SEQUENCE [LARGE SCALE GENOMIC DNA]</scope>
    <source>
        <strain evidence="11 12">170AEA1</strain>
    </source>
</reference>
<dbReference type="SUPFAM" id="SSF53633">
    <property type="entry name" value="Carbamate kinase-like"/>
    <property type="match status" value="1"/>
</dbReference>
<dbReference type="GO" id="GO:0008804">
    <property type="term" value="F:carbamate kinase activity"/>
    <property type="evidence" value="ECO:0007669"/>
    <property type="project" value="UniProtKB-UniRule"/>
</dbReference>
<evidence type="ECO:0000259" key="10">
    <source>
        <dbReference type="Pfam" id="PF00696"/>
    </source>
</evidence>
<evidence type="ECO:0000256" key="8">
    <source>
        <dbReference type="NCBIfam" id="TIGR00746"/>
    </source>
</evidence>
<evidence type="ECO:0000256" key="6">
    <source>
        <dbReference type="ARBA" id="ARBA00022777"/>
    </source>
</evidence>
<dbReference type="RefSeq" id="WP_113783495.1">
    <property type="nucleotide sequence ID" value="NZ_JAKYKI010000127.1"/>
</dbReference>
<protein>
    <recommendedName>
        <fullName evidence="3 8">Carbamate kinase</fullName>
    </recommendedName>
</protein>
<dbReference type="InterPro" id="IPR003964">
    <property type="entry name" value="Carb_kinase"/>
</dbReference>
<keyword evidence="5 9" id="KW-0808">Transferase</keyword>
<dbReference type="FunFam" id="3.40.1160.10:FF:000007">
    <property type="entry name" value="Carbamate kinase"/>
    <property type="match status" value="1"/>
</dbReference>
<dbReference type="PANTHER" id="PTHR30409:SF1">
    <property type="entry name" value="CARBAMATE KINASE-RELATED"/>
    <property type="match status" value="1"/>
</dbReference>
<dbReference type="PANTHER" id="PTHR30409">
    <property type="entry name" value="CARBAMATE KINASE"/>
    <property type="match status" value="1"/>
</dbReference>